<dbReference type="SUPFAM" id="SSF56112">
    <property type="entry name" value="Protein kinase-like (PK-like)"/>
    <property type="match status" value="1"/>
</dbReference>
<keyword evidence="1" id="KW-0418">Kinase</keyword>
<dbReference type="Proteomes" id="UP000437709">
    <property type="component" value="Unassembled WGS sequence"/>
</dbReference>
<keyword evidence="1 2" id="KW-0808">Transferase</keyword>
<dbReference type="Gene3D" id="1.20.1270.240">
    <property type="match status" value="1"/>
</dbReference>
<dbReference type="Gene3D" id="3.30.200.20">
    <property type="entry name" value="Phosphorylase Kinase, domain 1"/>
    <property type="match status" value="1"/>
</dbReference>
<evidence type="ECO:0000313" key="3">
    <source>
        <dbReference type="Proteomes" id="UP000437709"/>
    </source>
</evidence>
<keyword evidence="3" id="KW-1185">Reference proteome</keyword>
<dbReference type="EMBL" id="WHPC01000109">
    <property type="protein sequence ID" value="MPV38777.1"/>
    <property type="molecule type" value="Genomic_DNA"/>
</dbReference>
<dbReference type="Pfam" id="PF03881">
    <property type="entry name" value="Fructosamin_kin"/>
    <property type="match status" value="1"/>
</dbReference>
<dbReference type="AlphaFoldDB" id="A0A6N7EPI0"/>
<protein>
    <submittedName>
        <fullName evidence="2">Phosphotransferase</fullName>
    </submittedName>
</protein>
<comment type="similarity">
    <text evidence="1">Belongs to the fructosamine kinase family.</text>
</comment>
<dbReference type="Gene3D" id="1.10.510.10">
    <property type="entry name" value="Transferase(Phosphotransferase) domain 1"/>
    <property type="match status" value="1"/>
</dbReference>
<proteinExistence type="inferred from homology"/>
<name>A0A6N7EPI0_9MICO</name>
<reference evidence="2 3" key="1">
    <citation type="submission" date="2019-10" db="EMBL/GenBank/DDBJ databases">
        <title>Georgenia wutianyii sp. nov. and Georgenia yuyongxinii sp. nov. isolated from plateau pika (Ochotona curzoniae) in the Qinghai-Tibet plateau of China.</title>
        <authorList>
            <person name="Tian Z."/>
        </authorList>
    </citation>
    <scope>NUCLEOTIDE SEQUENCE [LARGE SCALE GENOMIC DNA]</scope>
    <source>
        <strain evidence="2 3">JCM 19765</strain>
    </source>
</reference>
<gene>
    <name evidence="2" type="ORF">GB881_17320</name>
</gene>
<comment type="caution">
    <text evidence="2">The sequence shown here is derived from an EMBL/GenBank/DDBJ whole genome shotgun (WGS) entry which is preliminary data.</text>
</comment>
<accession>A0A6N7EPI0</accession>
<dbReference type="InterPro" id="IPR016477">
    <property type="entry name" value="Fructo-/Ketosamine-3-kinase"/>
</dbReference>
<evidence type="ECO:0000256" key="1">
    <source>
        <dbReference type="PIRNR" id="PIRNR006221"/>
    </source>
</evidence>
<dbReference type="RefSeq" id="WP_152194247.1">
    <property type="nucleotide sequence ID" value="NZ_VUKD01000001.1"/>
</dbReference>
<dbReference type="PANTHER" id="PTHR12149">
    <property type="entry name" value="FRUCTOSAMINE 3 KINASE-RELATED PROTEIN"/>
    <property type="match status" value="1"/>
</dbReference>
<organism evidence="2 3">
    <name type="scientific">Georgenia subflava</name>
    <dbReference type="NCBI Taxonomy" id="1622177"/>
    <lineage>
        <taxon>Bacteria</taxon>
        <taxon>Bacillati</taxon>
        <taxon>Actinomycetota</taxon>
        <taxon>Actinomycetes</taxon>
        <taxon>Micrococcales</taxon>
        <taxon>Bogoriellaceae</taxon>
        <taxon>Georgenia</taxon>
    </lineage>
</organism>
<dbReference type="OrthoDB" id="5291879at2"/>
<dbReference type="InterPro" id="IPR011009">
    <property type="entry name" value="Kinase-like_dom_sf"/>
</dbReference>
<dbReference type="GO" id="GO:0016301">
    <property type="term" value="F:kinase activity"/>
    <property type="evidence" value="ECO:0007669"/>
    <property type="project" value="UniProtKB-UniRule"/>
</dbReference>
<dbReference type="PANTHER" id="PTHR12149:SF8">
    <property type="entry name" value="PROTEIN-RIBULOSAMINE 3-KINASE"/>
    <property type="match status" value="1"/>
</dbReference>
<dbReference type="PIRSF" id="PIRSF006221">
    <property type="entry name" value="Ketosamine-3-kinase"/>
    <property type="match status" value="1"/>
</dbReference>
<sequence>MAGFRKGDHGDPQSVRYEAAGLRWLGAAGGAAVVEVVDEGPGWLETRRVAQARPDARAAEELGRALARTHAAGAPYHGCPPPDWHGDGFMGRAALPLRGSAPASWGEFYATDRILPYLAAAVGNGAIDDDGARTVRRCAERVAAGDHDAAQPAMVGDVARLHGDLWSGNVLWAEDDGTAVGTLIDPAAHGGHAESDLAQLGVFGAPYLDRIVAAYDEVSSLADGWRERVGLHQLHILIVHAALFGGTYGDQTVATAARYT</sequence>
<evidence type="ECO:0000313" key="2">
    <source>
        <dbReference type="EMBL" id="MPV38777.1"/>
    </source>
</evidence>